<comment type="caution">
    <text evidence="1">The sequence shown here is derived from an EMBL/GenBank/DDBJ whole genome shotgun (WGS) entry which is preliminary data.</text>
</comment>
<evidence type="ECO:0000313" key="2">
    <source>
        <dbReference type="Proteomes" id="UP000244197"/>
    </source>
</evidence>
<accession>A0A2T5EPQ3</accession>
<organism evidence="1 2">
    <name type="scientific">Vibrio splendidus</name>
    <dbReference type="NCBI Taxonomy" id="29497"/>
    <lineage>
        <taxon>Bacteria</taxon>
        <taxon>Pseudomonadati</taxon>
        <taxon>Pseudomonadota</taxon>
        <taxon>Gammaproteobacteria</taxon>
        <taxon>Vibrionales</taxon>
        <taxon>Vibrionaceae</taxon>
        <taxon>Vibrio</taxon>
    </lineage>
</organism>
<proteinExistence type="predicted"/>
<reference evidence="1 2" key="1">
    <citation type="submission" date="2017-11" db="EMBL/GenBank/DDBJ databases">
        <title>Population delineation of vibrios coincides with oyster pathogenicity.</title>
        <authorList>
            <person name="Bruto M."/>
            <person name="Labreuche Y."/>
            <person name="James A."/>
            <person name="Piel D."/>
            <person name="Chenivesse S."/>
            <person name="Petton B."/>
            <person name="Polz M.F."/>
            <person name="Le Roux F."/>
        </authorList>
    </citation>
    <scope>NUCLEOTIDE SEQUENCE [LARGE SCALE GENOMIC DNA]</scope>
    <source>
        <strain evidence="1 2">FF_144</strain>
    </source>
</reference>
<evidence type="ECO:0000313" key="1">
    <source>
        <dbReference type="EMBL" id="PTP24020.1"/>
    </source>
</evidence>
<dbReference type="Proteomes" id="UP000244197">
    <property type="component" value="Unassembled WGS sequence"/>
</dbReference>
<dbReference type="EMBL" id="PIFK01000067">
    <property type="protein sequence ID" value="PTP24020.1"/>
    <property type="molecule type" value="Genomic_DNA"/>
</dbReference>
<sequence>EAWELGKEDIKSADFEIIGEVVWTGQRM</sequence>
<protein>
    <submittedName>
        <fullName evidence="1">Transcriptional regulator</fullName>
    </submittedName>
</protein>
<feature type="non-terminal residue" evidence="1">
    <location>
        <position position="1"/>
    </location>
</feature>
<name>A0A2T5EPQ3_VIBSP</name>
<gene>
    <name evidence="1" type="ORF">CWO07_22535</name>
</gene>
<dbReference type="AlphaFoldDB" id="A0A2T5EPQ3"/>